<dbReference type="AlphaFoldDB" id="A0A2A5T7S4"/>
<reference evidence="2" key="1">
    <citation type="submission" date="2017-04" db="EMBL/GenBank/DDBJ databases">
        <title>Genome evolution of the luminous symbionts of deep sea anglerfish.</title>
        <authorList>
            <person name="Hendry T.A."/>
        </authorList>
    </citation>
    <scope>NUCLEOTIDE SEQUENCE [LARGE SCALE GENOMIC DNA]</scope>
</reference>
<dbReference type="Proteomes" id="UP000219020">
    <property type="component" value="Unassembled WGS sequence"/>
</dbReference>
<proteinExistence type="predicted"/>
<keyword evidence="2" id="KW-1185">Reference proteome</keyword>
<organism evidence="1 2">
    <name type="scientific">Candidatus Enterovibrio escicola</name>
    <dbReference type="NCBI Taxonomy" id="1927127"/>
    <lineage>
        <taxon>Bacteria</taxon>
        <taxon>Pseudomonadati</taxon>
        <taxon>Pseudomonadota</taxon>
        <taxon>Gammaproteobacteria</taxon>
        <taxon>Vibrionales</taxon>
        <taxon>Vibrionaceae</taxon>
        <taxon>Enterovibrio</taxon>
    </lineage>
</organism>
<name>A0A2A5T7S4_9GAMM</name>
<evidence type="ECO:0000313" key="1">
    <source>
        <dbReference type="EMBL" id="PCS24269.1"/>
    </source>
</evidence>
<dbReference type="RefSeq" id="WP_158523547.1">
    <property type="nucleotide sequence ID" value="NZ_CAWOZL010000037.1"/>
</dbReference>
<sequence>MYPRNEAVKALKEDKLAEWKKDRDYHKRSLAKTAMFRYKELLNPKLTLRD</sequence>
<evidence type="ECO:0000313" key="2">
    <source>
        <dbReference type="Proteomes" id="UP000219020"/>
    </source>
</evidence>
<dbReference type="EMBL" id="NBYY01000002">
    <property type="protein sequence ID" value="PCS24269.1"/>
    <property type="molecule type" value="Genomic_DNA"/>
</dbReference>
<gene>
    <name evidence="1" type="ORF">BTN49_0087</name>
</gene>
<comment type="caution">
    <text evidence="1">The sequence shown here is derived from an EMBL/GenBank/DDBJ whole genome shotgun (WGS) entry which is preliminary data.</text>
</comment>
<accession>A0A2A5T7S4</accession>
<protein>
    <submittedName>
        <fullName evidence="1">Mobile element protein</fullName>
    </submittedName>
</protein>